<gene>
    <name evidence="3" type="ORF">DYI37_17720</name>
</gene>
<accession>A0A371WYM5</accession>
<dbReference type="GO" id="GO:0016989">
    <property type="term" value="F:sigma factor antagonist activity"/>
    <property type="evidence" value="ECO:0007669"/>
    <property type="project" value="TreeGrafter"/>
</dbReference>
<comment type="caution">
    <text evidence="3">The sequence shown here is derived from an EMBL/GenBank/DDBJ whole genome shotgun (WGS) entry which is preliminary data.</text>
</comment>
<evidence type="ECO:0000313" key="3">
    <source>
        <dbReference type="EMBL" id="RFC62083.1"/>
    </source>
</evidence>
<dbReference type="GO" id="GO:0005886">
    <property type="term" value="C:plasma membrane"/>
    <property type="evidence" value="ECO:0007669"/>
    <property type="project" value="InterPro"/>
</dbReference>
<proteinExistence type="predicted"/>
<feature type="domain" description="Anti-sigma K factor RskA C-terminal" evidence="2">
    <location>
        <begin position="127"/>
        <end position="255"/>
    </location>
</feature>
<sequence length="264" mass="27233">MSLAMSDLQDRSEAPADMAAEYALGVLTGAERREAERRMREDGGFASSVLWWENRLAPLFGAIRPAEAPADVWERVSEDIDRIARVSATYRGTLANRAERPAPARGLAGVSPIWRTIAGASSLLAVASLAALAIMIPPGGQGLGTAPQATLADGALTASLASDTGLVYFTVVVDLDSRTATLVPVDGIAEAGRVPELWLIENDAPAPRSLGVITGDRPLRVRLDTGGEAASAGATLAISLEPEGGSPTGSPTGPVVASGSLDRI</sequence>
<dbReference type="Proteomes" id="UP000264310">
    <property type="component" value="Unassembled WGS sequence"/>
</dbReference>
<evidence type="ECO:0000259" key="2">
    <source>
        <dbReference type="Pfam" id="PF10099"/>
    </source>
</evidence>
<evidence type="ECO:0000256" key="1">
    <source>
        <dbReference type="SAM" id="MobiDB-lite"/>
    </source>
</evidence>
<dbReference type="PANTHER" id="PTHR37461:SF1">
    <property type="entry name" value="ANTI-SIGMA-K FACTOR RSKA"/>
    <property type="match status" value="1"/>
</dbReference>
<dbReference type="PANTHER" id="PTHR37461">
    <property type="entry name" value="ANTI-SIGMA-K FACTOR RSKA"/>
    <property type="match status" value="1"/>
</dbReference>
<feature type="compositionally biased region" description="Low complexity" evidence="1">
    <location>
        <begin position="241"/>
        <end position="254"/>
    </location>
</feature>
<dbReference type="InterPro" id="IPR051474">
    <property type="entry name" value="Anti-sigma-K/W_factor"/>
</dbReference>
<dbReference type="AlphaFoldDB" id="A0A371WYM5"/>
<feature type="region of interest" description="Disordered" evidence="1">
    <location>
        <begin position="239"/>
        <end position="264"/>
    </location>
</feature>
<evidence type="ECO:0000313" key="4">
    <source>
        <dbReference type="Proteomes" id="UP000264310"/>
    </source>
</evidence>
<name>A0A371WYM5_9HYPH</name>
<organism evidence="3 4">
    <name type="scientific">Fulvimarina endophytica</name>
    <dbReference type="NCBI Taxonomy" id="2293836"/>
    <lineage>
        <taxon>Bacteria</taxon>
        <taxon>Pseudomonadati</taxon>
        <taxon>Pseudomonadota</taxon>
        <taxon>Alphaproteobacteria</taxon>
        <taxon>Hyphomicrobiales</taxon>
        <taxon>Aurantimonadaceae</taxon>
        <taxon>Fulvimarina</taxon>
    </lineage>
</organism>
<dbReference type="Pfam" id="PF10099">
    <property type="entry name" value="RskA_C"/>
    <property type="match status" value="1"/>
</dbReference>
<keyword evidence="4" id="KW-1185">Reference proteome</keyword>
<reference evidence="3 4" key="1">
    <citation type="submission" date="2018-08" db="EMBL/GenBank/DDBJ databases">
        <title>Fulvimarina sp. 85, whole genome shotgun sequence.</title>
        <authorList>
            <person name="Tuo L."/>
        </authorList>
    </citation>
    <scope>NUCLEOTIDE SEQUENCE [LARGE SCALE GENOMIC DNA]</scope>
    <source>
        <strain evidence="3 4">85</strain>
    </source>
</reference>
<dbReference type="GO" id="GO:0006417">
    <property type="term" value="P:regulation of translation"/>
    <property type="evidence" value="ECO:0007669"/>
    <property type="project" value="TreeGrafter"/>
</dbReference>
<dbReference type="InterPro" id="IPR018764">
    <property type="entry name" value="RskA_C"/>
</dbReference>
<dbReference type="EMBL" id="QURL01000009">
    <property type="protein sequence ID" value="RFC62083.1"/>
    <property type="molecule type" value="Genomic_DNA"/>
</dbReference>
<protein>
    <submittedName>
        <fullName evidence="3">Anti-sigma factor</fullName>
    </submittedName>
</protein>